<feature type="transmembrane region" description="Helical" evidence="8">
    <location>
        <begin position="159"/>
        <end position="189"/>
    </location>
</feature>
<evidence type="ECO:0000259" key="9">
    <source>
        <dbReference type="Pfam" id="PF04535"/>
    </source>
</evidence>
<feature type="transmembrane region" description="Helical" evidence="8">
    <location>
        <begin position="78"/>
        <end position="102"/>
    </location>
</feature>
<comment type="subunit">
    <text evidence="3 8">Homodimer and heterodimers.</text>
</comment>
<dbReference type="OrthoDB" id="772477at2759"/>
<keyword evidence="5 8" id="KW-0812">Transmembrane</keyword>
<dbReference type="Pfam" id="PF04535">
    <property type="entry name" value="CASP_dom"/>
    <property type="match status" value="1"/>
</dbReference>
<dbReference type="AlphaFoldDB" id="A0A0K9P3N8"/>
<dbReference type="Proteomes" id="UP000036987">
    <property type="component" value="Unassembled WGS sequence"/>
</dbReference>
<gene>
    <name evidence="10" type="ORF">ZOSMA_3G01120</name>
</gene>
<dbReference type="PANTHER" id="PTHR36488:SF8">
    <property type="entry name" value="CASP-LIKE PROTEIN 1U1"/>
    <property type="match status" value="1"/>
</dbReference>
<evidence type="ECO:0000256" key="2">
    <source>
        <dbReference type="ARBA" id="ARBA00007651"/>
    </source>
</evidence>
<feature type="transmembrane region" description="Helical" evidence="8">
    <location>
        <begin position="29"/>
        <end position="47"/>
    </location>
</feature>
<dbReference type="EMBL" id="LFYR01001213">
    <property type="protein sequence ID" value="KMZ63631.1"/>
    <property type="molecule type" value="Genomic_DNA"/>
</dbReference>
<evidence type="ECO:0000256" key="4">
    <source>
        <dbReference type="ARBA" id="ARBA00022475"/>
    </source>
</evidence>
<evidence type="ECO:0000256" key="5">
    <source>
        <dbReference type="ARBA" id="ARBA00022692"/>
    </source>
</evidence>
<organism evidence="10 11">
    <name type="scientific">Zostera marina</name>
    <name type="common">Eelgrass</name>
    <dbReference type="NCBI Taxonomy" id="29655"/>
    <lineage>
        <taxon>Eukaryota</taxon>
        <taxon>Viridiplantae</taxon>
        <taxon>Streptophyta</taxon>
        <taxon>Embryophyta</taxon>
        <taxon>Tracheophyta</taxon>
        <taxon>Spermatophyta</taxon>
        <taxon>Magnoliopsida</taxon>
        <taxon>Liliopsida</taxon>
        <taxon>Zosteraceae</taxon>
        <taxon>Zostera</taxon>
    </lineage>
</organism>
<evidence type="ECO:0000256" key="7">
    <source>
        <dbReference type="ARBA" id="ARBA00023136"/>
    </source>
</evidence>
<keyword evidence="7 8" id="KW-0472">Membrane</keyword>
<comment type="similarity">
    <text evidence="2 8">Belongs to the Casparian strip membrane proteins (CASP) family.</text>
</comment>
<dbReference type="GO" id="GO:0005886">
    <property type="term" value="C:plasma membrane"/>
    <property type="evidence" value="ECO:0007669"/>
    <property type="project" value="UniProtKB-SubCell"/>
</dbReference>
<keyword evidence="4 8" id="KW-1003">Cell membrane</keyword>
<feature type="domain" description="Casparian strip membrane protein" evidence="9">
    <location>
        <begin position="21"/>
        <end position="178"/>
    </location>
</feature>
<comment type="subcellular location">
    <subcellularLocation>
        <location evidence="1 8">Cell membrane</location>
        <topology evidence="1 8">Multi-pass membrane protein</topology>
    </subcellularLocation>
</comment>
<proteinExistence type="inferred from homology"/>
<reference evidence="11" key="1">
    <citation type="journal article" date="2016" name="Nature">
        <title>The genome of the seagrass Zostera marina reveals angiosperm adaptation to the sea.</title>
        <authorList>
            <person name="Olsen J.L."/>
            <person name="Rouze P."/>
            <person name="Verhelst B."/>
            <person name="Lin Y.-C."/>
            <person name="Bayer T."/>
            <person name="Collen J."/>
            <person name="Dattolo E."/>
            <person name="De Paoli E."/>
            <person name="Dittami S."/>
            <person name="Maumus F."/>
            <person name="Michel G."/>
            <person name="Kersting A."/>
            <person name="Lauritano C."/>
            <person name="Lohaus R."/>
            <person name="Toepel M."/>
            <person name="Tonon T."/>
            <person name="Vanneste K."/>
            <person name="Amirebrahimi M."/>
            <person name="Brakel J."/>
            <person name="Bostroem C."/>
            <person name="Chovatia M."/>
            <person name="Grimwood J."/>
            <person name="Jenkins J.W."/>
            <person name="Jueterbock A."/>
            <person name="Mraz A."/>
            <person name="Stam W.T."/>
            <person name="Tice H."/>
            <person name="Bornberg-Bauer E."/>
            <person name="Green P.J."/>
            <person name="Pearson G.A."/>
            <person name="Procaccini G."/>
            <person name="Duarte C.M."/>
            <person name="Schmutz J."/>
            <person name="Reusch T.B.H."/>
            <person name="Van de Peer Y."/>
        </authorList>
    </citation>
    <scope>NUCLEOTIDE SEQUENCE [LARGE SCALE GENOMIC DNA]</scope>
    <source>
        <strain evidence="11">cv. Finnish</strain>
    </source>
</reference>
<keyword evidence="11" id="KW-1185">Reference proteome</keyword>
<evidence type="ECO:0000256" key="1">
    <source>
        <dbReference type="ARBA" id="ARBA00004651"/>
    </source>
</evidence>
<dbReference type="NCBIfam" id="TIGR01569">
    <property type="entry name" value="A_tha_TIGR01569"/>
    <property type="match status" value="1"/>
</dbReference>
<evidence type="ECO:0000313" key="10">
    <source>
        <dbReference type="EMBL" id="KMZ63631.1"/>
    </source>
</evidence>
<evidence type="ECO:0000313" key="11">
    <source>
        <dbReference type="Proteomes" id="UP000036987"/>
    </source>
</evidence>
<evidence type="ECO:0000256" key="8">
    <source>
        <dbReference type="RuleBase" id="RU361233"/>
    </source>
</evidence>
<dbReference type="InterPro" id="IPR006459">
    <property type="entry name" value="CASP/CASPL"/>
</dbReference>
<dbReference type="OMA" id="NNLNGME"/>
<dbReference type="InterPro" id="IPR006702">
    <property type="entry name" value="CASP_dom"/>
</dbReference>
<accession>A0A0K9P3N8</accession>
<evidence type="ECO:0000256" key="6">
    <source>
        <dbReference type="ARBA" id="ARBA00022989"/>
    </source>
</evidence>
<protein>
    <recommendedName>
        <fullName evidence="8">CASP-like protein</fullName>
    </recommendedName>
</protein>
<dbReference type="STRING" id="29655.A0A0K9P3N8"/>
<sequence>MEGEKNNFTVTNASAATAREQPCRLWETSLRILALGLTTVASVIMAVDKETQMTSVVVSSSLPALSVLVKAKSFYSSAFIYFFVVNVIACGYGLLYVFLSMLIRRGRFGVKSWVPVATVVVDVIIVGLLFSGNGAASAIGFVGERGNSHSKWNKVCDVFGRFCSMVSLSIAMSLVGCLVYLFVIALAIVNLHRRSVKAYSGSV</sequence>
<dbReference type="InterPro" id="IPR044173">
    <property type="entry name" value="CASPL"/>
</dbReference>
<dbReference type="PANTHER" id="PTHR36488">
    <property type="entry name" value="CASP-LIKE PROTEIN 1U1"/>
    <property type="match status" value="1"/>
</dbReference>
<evidence type="ECO:0000256" key="3">
    <source>
        <dbReference type="ARBA" id="ARBA00011489"/>
    </source>
</evidence>
<keyword evidence="6 8" id="KW-1133">Transmembrane helix</keyword>
<comment type="caution">
    <text evidence="10">The sequence shown here is derived from an EMBL/GenBank/DDBJ whole genome shotgun (WGS) entry which is preliminary data.</text>
</comment>
<feature type="transmembrane region" description="Helical" evidence="8">
    <location>
        <begin position="114"/>
        <end position="139"/>
    </location>
</feature>
<name>A0A0K9P3N8_ZOSMR</name>